<dbReference type="Proteomes" id="UP001431784">
    <property type="component" value="Unassembled WGS sequence"/>
</dbReference>
<dbReference type="InterPro" id="IPR036188">
    <property type="entry name" value="FAD/NAD-bd_sf"/>
</dbReference>
<evidence type="ECO:0000313" key="3">
    <source>
        <dbReference type="EMBL" id="MDD7970434.1"/>
    </source>
</evidence>
<gene>
    <name evidence="3" type="ORF">PUT78_04915</name>
</gene>
<dbReference type="SUPFAM" id="SSF51905">
    <property type="entry name" value="FAD/NAD(P)-binding domain"/>
    <property type="match status" value="1"/>
</dbReference>
<evidence type="ECO:0000256" key="1">
    <source>
        <dbReference type="ARBA" id="ARBA00023002"/>
    </source>
</evidence>
<dbReference type="SUPFAM" id="SSF54373">
    <property type="entry name" value="FAD-linked reductases, C-terminal domain"/>
    <property type="match status" value="1"/>
</dbReference>
<keyword evidence="1" id="KW-0560">Oxidoreductase</keyword>
<dbReference type="Gene3D" id="3.50.50.60">
    <property type="entry name" value="FAD/NAD(P)-binding domain"/>
    <property type="match status" value="2"/>
</dbReference>
<keyword evidence="4" id="KW-1185">Reference proteome</keyword>
<dbReference type="Gene3D" id="3.30.9.10">
    <property type="entry name" value="D-Amino Acid Oxidase, subunit A, domain 2"/>
    <property type="match status" value="1"/>
</dbReference>
<dbReference type="PANTHER" id="PTHR13847">
    <property type="entry name" value="SARCOSINE DEHYDROGENASE-RELATED"/>
    <property type="match status" value="1"/>
</dbReference>
<protein>
    <submittedName>
        <fullName evidence="3">FAD-dependent oxidoreductase</fullName>
    </submittedName>
</protein>
<organism evidence="3 4">
    <name type="scientific">Roseinatronobacter alkalisoli</name>
    <dbReference type="NCBI Taxonomy" id="3028235"/>
    <lineage>
        <taxon>Bacteria</taxon>
        <taxon>Pseudomonadati</taxon>
        <taxon>Pseudomonadota</taxon>
        <taxon>Alphaproteobacteria</taxon>
        <taxon>Rhodobacterales</taxon>
        <taxon>Paracoccaceae</taxon>
        <taxon>Roseinatronobacter</taxon>
    </lineage>
</organism>
<comment type="caution">
    <text evidence="3">The sequence shown here is derived from an EMBL/GenBank/DDBJ whole genome shotgun (WGS) entry which is preliminary data.</text>
</comment>
<sequence length="417" mass="44763">MPALPHMQHSEIAIVGAGIVGLCTALRLADQGHDVALLAPEDDESGASYGNAGVIADYAVMPVGTPDVLRSLPRLLFDRDSPLAIRKTAIFTLAPWLLRFTRECLPARAAANAQAIAALMAPTPAAWAAMADQIGSTALLKPQGSLYLFETEKDQRRTDFTLSRRLGVRVDIISRAELGQLEPGLPAHMGHGAAFFPNTVTLHDPRAMLRLLRAAVMAAGVHHIPARITGLARDGQGHVTLTGAGIRLRAHKVVLAAGAWSRDLARQAGDKVPLDTERGYHLEYDMADQPLTRQMTPVSRGFYFCPMAGRLRVAGTVELGGLNAPAAPNRWTVMERGARTIFPDLPDPDRRWMGCRPSLPDSRPVIGPSARGADVIHAYGHGHLGLTLAPVTAQIVADLVAERAPALDIAPYRPGRF</sequence>
<feature type="domain" description="FAD dependent oxidoreductase" evidence="2">
    <location>
        <begin position="12"/>
        <end position="399"/>
    </location>
</feature>
<dbReference type="RefSeq" id="WP_274351051.1">
    <property type="nucleotide sequence ID" value="NZ_JAQZSM010000003.1"/>
</dbReference>
<dbReference type="InterPro" id="IPR006076">
    <property type="entry name" value="FAD-dep_OxRdtase"/>
</dbReference>
<evidence type="ECO:0000259" key="2">
    <source>
        <dbReference type="Pfam" id="PF01266"/>
    </source>
</evidence>
<dbReference type="EMBL" id="JAQZSM010000003">
    <property type="protein sequence ID" value="MDD7970434.1"/>
    <property type="molecule type" value="Genomic_DNA"/>
</dbReference>
<proteinExistence type="predicted"/>
<evidence type="ECO:0000313" key="4">
    <source>
        <dbReference type="Proteomes" id="UP001431784"/>
    </source>
</evidence>
<name>A0ABT5T5W8_9RHOB</name>
<dbReference type="PANTHER" id="PTHR13847:SF289">
    <property type="entry name" value="GLYCINE OXIDASE"/>
    <property type="match status" value="1"/>
</dbReference>
<dbReference type="Pfam" id="PF01266">
    <property type="entry name" value="DAO"/>
    <property type="match status" value="1"/>
</dbReference>
<reference evidence="3" key="1">
    <citation type="submission" date="2023-02" db="EMBL/GenBank/DDBJ databases">
        <title>Description of Roseinatronobacter alkalisoli sp. nov., an alkaliphilic bacerium isolated from soda soil.</title>
        <authorList>
            <person name="Wei W."/>
        </authorList>
    </citation>
    <scope>NUCLEOTIDE SEQUENCE</scope>
    <source>
        <strain evidence="3">HJB301</strain>
    </source>
</reference>
<accession>A0ABT5T5W8</accession>